<evidence type="ECO:0000313" key="2">
    <source>
        <dbReference type="Proteomes" id="UP000596083"/>
    </source>
</evidence>
<reference evidence="1 2" key="1">
    <citation type="submission" date="2020-12" db="EMBL/GenBank/DDBJ databases">
        <authorList>
            <person name="Zheng R.K."/>
            <person name="Sun C.M."/>
        </authorList>
    </citation>
    <scope>NUCLEOTIDE SEQUENCE [LARGE SCALE GENOMIC DNA]</scope>
    <source>
        <strain evidence="1 2">ZRK001</strain>
    </source>
</reference>
<sequence length="182" mass="21165">MAYDEGEHVKEVFAYFGREYYEAGVLETGLAIALMQINFLCRVHDQYSADRGKSFDRTQYEAEFDRFMQNQHAQTLGNLIKRVSALPELSDILKERLRDAKKRRDFLGHHYFRERAVEFSNRAGRDKMIAELHNDGDIFEAIDRDLYAELAPIREKLGMAGEKFKKYLAQFYATHGVGPLTD</sequence>
<organism evidence="1 2">
    <name type="scientific">Martelella lutilitoris</name>
    <dbReference type="NCBI Taxonomy" id="2583532"/>
    <lineage>
        <taxon>Bacteria</taxon>
        <taxon>Pseudomonadati</taxon>
        <taxon>Pseudomonadota</taxon>
        <taxon>Alphaproteobacteria</taxon>
        <taxon>Hyphomicrobiales</taxon>
        <taxon>Aurantimonadaceae</taxon>
        <taxon>Martelella</taxon>
    </lineage>
</organism>
<proteinExistence type="predicted"/>
<dbReference type="RefSeq" id="WP_200333489.1">
    <property type="nucleotide sequence ID" value="NZ_CP066786.1"/>
</dbReference>
<evidence type="ECO:0000313" key="1">
    <source>
        <dbReference type="EMBL" id="QQM28868.1"/>
    </source>
</evidence>
<dbReference type="KEGG" id="mlut:JET14_10920"/>
<dbReference type="AlphaFoldDB" id="A0A7T7HGP7"/>
<dbReference type="Proteomes" id="UP000596083">
    <property type="component" value="Chromosome"/>
</dbReference>
<dbReference type="EMBL" id="CP066786">
    <property type="protein sequence ID" value="QQM28868.1"/>
    <property type="molecule type" value="Genomic_DNA"/>
</dbReference>
<protein>
    <submittedName>
        <fullName evidence="1">Uncharacterized protein</fullName>
    </submittedName>
</protein>
<gene>
    <name evidence="1" type="ORF">JET14_10920</name>
</gene>
<accession>A0A7T7HGP7</accession>
<name>A0A7T7HGP7_9HYPH</name>